<protein>
    <submittedName>
        <fullName evidence="1">Uncharacterized protein</fullName>
    </submittedName>
</protein>
<proteinExistence type="predicted"/>
<dbReference type="RefSeq" id="XP_025371557.1">
    <property type="nucleotide sequence ID" value="XM_025510789.1"/>
</dbReference>
<sequence>MLLFLSPRQTRVIGRVTFVRKCRWYHPYGGSRRARLVERASERASMRARRAMGVAIGAFARRRRTRRAGLAKGTLPAGGHRSSSIFCPLPPSSFLARRLFLRLCSLLLNLSAPCVGL</sequence>
<name>A0A316W3C7_9BASI</name>
<gene>
    <name evidence="1" type="ORF">IE81DRAFT_19082</name>
</gene>
<dbReference type="Proteomes" id="UP000245783">
    <property type="component" value="Unassembled WGS sequence"/>
</dbReference>
<dbReference type="AlphaFoldDB" id="A0A316W3C7"/>
<evidence type="ECO:0000313" key="1">
    <source>
        <dbReference type="EMBL" id="PWN44397.1"/>
    </source>
</evidence>
<reference evidence="1 2" key="1">
    <citation type="journal article" date="2018" name="Mol. Biol. Evol.">
        <title>Broad Genomic Sampling Reveals a Smut Pathogenic Ancestry of the Fungal Clade Ustilaginomycotina.</title>
        <authorList>
            <person name="Kijpornyongpan T."/>
            <person name="Mondo S.J."/>
            <person name="Barry K."/>
            <person name="Sandor L."/>
            <person name="Lee J."/>
            <person name="Lipzen A."/>
            <person name="Pangilinan J."/>
            <person name="LaButti K."/>
            <person name="Hainaut M."/>
            <person name="Henrissat B."/>
            <person name="Grigoriev I.V."/>
            <person name="Spatafora J.W."/>
            <person name="Aime M.C."/>
        </authorList>
    </citation>
    <scope>NUCLEOTIDE SEQUENCE [LARGE SCALE GENOMIC DNA]</scope>
    <source>
        <strain evidence="1 2">MCA 4658</strain>
    </source>
</reference>
<keyword evidence="2" id="KW-1185">Reference proteome</keyword>
<dbReference type="GeneID" id="37032659"/>
<organism evidence="1 2">
    <name type="scientific">Ceraceosorus guamensis</name>
    <dbReference type="NCBI Taxonomy" id="1522189"/>
    <lineage>
        <taxon>Eukaryota</taxon>
        <taxon>Fungi</taxon>
        <taxon>Dikarya</taxon>
        <taxon>Basidiomycota</taxon>
        <taxon>Ustilaginomycotina</taxon>
        <taxon>Exobasidiomycetes</taxon>
        <taxon>Ceraceosorales</taxon>
        <taxon>Ceraceosoraceae</taxon>
        <taxon>Ceraceosorus</taxon>
    </lineage>
</organism>
<accession>A0A316W3C7</accession>
<evidence type="ECO:0000313" key="2">
    <source>
        <dbReference type="Proteomes" id="UP000245783"/>
    </source>
</evidence>
<dbReference type="InParanoid" id="A0A316W3C7"/>
<dbReference type="EMBL" id="KZ819361">
    <property type="protein sequence ID" value="PWN44397.1"/>
    <property type="molecule type" value="Genomic_DNA"/>
</dbReference>